<evidence type="ECO:0000313" key="1">
    <source>
        <dbReference type="EMBL" id="NLZ24199.1"/>
    </source>
</evidence>
<name>A0A847VCK3_9BACT</name>
<gene>
    <name evidence="1" type="ORF">GX888_00400</name>
</gene>
<organism evidence="1 2">
    <name type="scientific">Candidatus Dojkabacteria bacterium</name>
    <dbReference type="NCBI Taxonomy" id="2099670"/>
    <lineage>
        <taxon>Bacteria</taxon>
        <taxon>Candidatus Dojkabacteria</taxon>
    </lineage>
</organism>
<dbReference type="AlphaFoldDB" id="A0A847VCK3"/>
<dbReference type="EMBL" id="JAAZIL010000010">
    <property type="protein sequence ID" value="NLZ24199.1"/>
    <property type="molecule type" value="Genomic_DNA"/>
</dbReference>
<proteinExistence type="predicted"/>
<reference evidence="1 2" key="1">
    <citation type="journal article" date="2020" name="Biotechnol. Biofuels">
        <title>New insights from the biogas microbiome by comprehensive genome-resolved metagenomics of nearly 1600 species originating from multiple anaerobic digesters.</title>
        <authorList>
            <person name="Campanaro S."/>
            <person name="Treu L."/>
            <person name="Rodriguez-R L.M."/>
            <person name="Kovalovszki A."/>
            <person name="Ziels R.M."/>
            <person name="Maus I."/>
            <person name="Zhu X."/>
            <person name="Kougias P.G."/>
            <person name="Basile A."/>
            <person name="Luo G."/>
            <person name="Schluter A."/>
            <person name="Konstantinidis K.T."/>
            <person name="Angelidaki I."/>
        </authorList>
    </citation>
    <scope>NUCLEOTIDE SEQUENCE [LARGE SCALE GENOMIC DNA]</scope>
    <source>
        <strain evidence="1">AS19jrsBPTG_9</strain>
    </source>
</reference>
<evidence type="ECO:0000313" key="2">
    <source>
        <dbReference type="Proteomes" id="UP000564033"/>
    </source>
</evidence>
<accession>A0A847VCK3</accession>
<sequence length="223" mass="26212">MRHKEPFYTRRRKRTGTLPGWIDNSQIAEELAYIEKDGRDKALRYEKVLEECHMNPIEAENTTFVDLLLTELPHLFKEGIDEETKERYIVTSHAIFSENTSPQYNCLLEADVDFLYDLFHRQDFIFLNTPSLKPFYYGRSIIVFSKHGCLITERTDKPSTKVDEPSNVSFDYVPSHQDWENIRDINPDKLKKFLQVFAFYERIGDQIDELFQENIGEAGSIGE</sequence>
<protein>
    <submittedName>
        <fullName evidence="1">Uncharacterized protein</fullName>
    </submittedName>
</protein>
<comment type="caution">
    <text evidence="1">The sequence shown here is derived from an EMBL/GenBank/DDBJ whole genome shotgun (WGS) entry which is preliminary data.</text>
</comment>
<dbReference type="Proteomes" id="UP000564033">
    <property type="component" value="Unassembled WGS sequence"/>
</dbReference>